<dbReference type="GO" id="GO:0070221">
    <property type="term" value="P:sulfide oxidation, using sulfide:quinone oxidoreductase"/>
    <property type="evidence" value="ECO:0007669"/>
    <property type="project" value="TreeGrafter"/>
</dbReference>
<evidence type="ECO:0000256" key="15">
    <source>
        <dbReference type="ARBA" id="ARBA00070160"/>
    </source>
</evidence>
<comment type="function">
    <text evidence="12">Catalyzes the oxidation of hydrogen sulfide with the help of a quinone, such as ubiquinone-10, giving rise to thiosulfate and ultimately to sulfane (molecular sulfur) atoms. Requires an additional electron acceptor; can use sulfite, sulfide or cyanide (in vitro). It is believed the in vivo electron acceptor is glutathione.</text>
</comment>
<evidence type="ECO:0000256" key="14">
    <source>
        <dbReference type="ARBA" id="ARBA00066447"/>
    </source>
</evidence>
<dbReference type="WBParaSite" id="SBAD_0000782501-mRNA-1">
    <property type="protein sequence ID" value="SBAD_0000782501-mRNA-1"/>
    <property type="gene ID" value="SBAD_0000782501"/>
</dbReference>
<accession>A0A183IV91</accession>
<keyword evidence="8" id="KW-0496">Mitochondrion</keyword>
<proteinExistence type="inferred from homology"/>
<dbReference type="Gene3D" id="3.50.50.100">
    <property type="match status" value="1"/>
</dbReference>
<evidence type="ECO:0000313" key="19">
    <source>
        <dbReference type="WBParaSite" id="SBAD_0000782501-mRNA-1"/>
    </source>
</evidence>
<comment type="catalytic activity">
    <reaction evidence="11">
        <text>a quinone + hydrogen sulfide + glutathione + H(+) = S-sulfanylglutathione + a quinol</text>
        <dbReference type="Rhea" id="RHEA:55156"/>
        <dbReference type="ChEBI" id="CHEBI:15378"/>
        <dbReference type="ChEBI" id="CHEBI:24646"/>
        <dbReference type="ChEBI" id="CHEBI:29919"/>
        <dbReference type="ChEBI" id="CHEBI:57925"/>
        <dbReference type="ChEBI" id="CHEBI:58905"/>
        <dbReference type="ChEBI" id="CHEBI:132124"/>
        <dbReference type="EC" id="1.8.5.8"/>
    </reaction>
    <physiologicalReaction direction="left-to-right" evidence="11">
        <dbReference type="Rhea" id="RHEA:55157"/>
    </physiologicalReaction>
</comment>
<reference evidence="19" key="1">
    <citation type="submission" date="2016-06" db="UniProtKB">
        <authorList>
            <consortium name="WormBaseParasite"/>
        </authorList>
    </citation>
    <scope>IDENTIFICATION</scope>
</reference>
<evidence type="ECO:0000256" key="9">
    <source>
        <dbReference type="ARBA" id="ARBA00051038"/>
    </source>
</evidence>
<evidence type="ECO:0000256" key="12">
    <source>
        <dbReference type="ARBA" id="ARBA00059167"/>
    </source>
</evidence>
<comment type="similarity">
    <text evidence="13">Belongs to the SQRD family.</text>
</comment>
<keyword evidence="7" id="KW-0560">Oxidoreductase</keyword>
<dbReference type="EMBL" id="UZAM01010716">
    <property type="protein sequence ID" value="VDP13449.1"/>
    <property type="molecule type" value="Genomic_DNA"/>
</dbReference>
<comment type="catalytic activity">
    <reaction evidence="9">
        <text>ubiquinone-10 + hydrogen sulfide + sulfite + 2 H(+) = ubiquinol-10 + thiosulfate</text>
        <dbReference type="Rhea" id="RHEA:38359"/>
        <dbReference type="ChEBI" id="CHEBI:15378"/>
        <dbReference type="ChEBI" id="CHEBI:17359"/>
        <dbReference type="ChEBI" id="CHEBI:29919"/>
        <dbReference type="ChEBI" id="CHEBI:33542"/>
        <dbReference type="ChEBI" id="CHEBI:46245"/>
        <dbReference type="ChEBI" id="CHEBI:64183"/>
    </reaction>
    <physiologicalReaction direction="left-to-right" evidence="9">
        <dbReference type="Rhea" id="RHEA:38360"/>
    </physiologicalReaction>
</comment>
<evidence type="ECO:0000256" key="7">
    <source>
        <dbReference type="ARBA" id="ARBA00023002"/>
    </source>
</evidence>
<protein>
    <recommendedName>
        <fullName evidence="15">Sulfide:quinone oxidoreductase, mitochondrial</fullName>
        <ecNumber evidence="14">1.8.5.8</ecNumber>
    </recommendedName>
    <alternativeName>
        <fullName evidence="16">Sulfide quinone oxidoreductase</fullName>
    </alternativeName>
</protein>
<dbReference type="SUPFAM" id="SSF51905">
    <property type="entry name" value="FAD/NAD(P)-binding domain"/>
    <property type="match status" value="1"/>
</dbReference>
<evidence type="ECO:0000256" key="3">
    <source>
        <dbReference type="ARBA" id="ARBA00022630"/>
    </source>
</evidence>
<evidence type="ECO:0000313" key="17">
    <source>
        <dbReference type="EMBL" id="VDP13449.1"/>
    </source>
</evidence>
<organism evidence="19">
    <name type="scientific">Soboliphyme baturini</name>
    <dbReference type="NCBI Taxonomy" id="241478"/>
    <lineage>
        <taxon>Eukaryota</taxon>
        <taxon>Metazoa</taxon>
        <taxon>Ecdysozoa</taxon>
        <taxon>Nematoda</taxon>
        <taxon>Enoplea</taxon>
        <taxon>Dorylaimia</taxon>
        <taxon>Dioctophymatida</taxon>
        <taxon>Dioctophymatoidea</taxon>
        <taxon>Soboliphymatidae</taxon>
        <taxon>Soboliphyme</taxon>
    </lineage>
</organism>
<evidence type="ECO:0000256" key="10">
    <source>
        <dbReference type="ARBA" id="ARBA00052810"/>
    </source>
</evidence>
<dbReference type="GO" id="GO:0048038">
    <property type="term" value="F:quinone binding"/>
    <property type="evidence" value="ECO:0007669"/>
    <property type="project" value="UniProtKB-KW"/>
</dbReference>
<evidence type="ECO:0000256" key="16">
    <source>
        <dbReference type="ARBA" id="ARBA00082958"/>
    </source>
</evidence>
<keyword evidence="5" id="KW-0274">FAD</keyword>
<evidence type="ECO:0000256" key="11">
    <source>
        <dbReference type="ARBA" id="ARBA00052986"/>
    </source>
</evidence>
<evidence type="ECO:0000256" key="2">
    <source>
        <dbReference type="ARBA" id="ARBA00004173"/>
    </source>
</evidence>
<evidence type="ECO:0000256" key="13">
    <source>
        <dbReference type="ARBA" id="ARBA00060891"/>
    </source>
</evidence>
<dbReference type="GO" id="GO:0005739">
    <property type="term" value="C:mitochondrion"/>
    <property type="evidence" value="ECO:0007669"/>
    <property type="project" value="UniProtKB-SubCell"/>
</dbReference>
<dbReference type="AlphaFoldDB" id="A0A183IV91"/>
<comment type="subcellular location">
    <subcellularLocation>
        <location evidence="2">Mitochondrion</location>
    </subcellularLocation>
</comment>
<dbReference type="OrthoDB" id="5376590at2759"/>
<dbReference type="PANTHER" id="PTHR10632:SF2">
    <property type="entry name" value="SULFIDE:QUINONE OXIDOREDUCTASE, MITOCHONDRIAL"/>
    <property type="match status" value="1"/>
</dbReference>
<keyword evidence="18" id="KW-1185">Reference proteome</keyword>
<evidence type="ECO:0000256" key="5">
    <source>
        <dbReference type="ARBA" id="ARBA00022827"/>
    </source>
</evidence>
<comment type="cofactor">
    <cofactor evidence="1">
        <name>FAD</name>
        <dbReference type="ChEBI" id="CHEBI:57692"/>
    </cofactor>
</comment>
<dbReference type="GO" id="GO:0071949">
    <property type="term" value="F:FAD binding"/>
    <property type="evidence" value="ECO:0007669"/>
    <property type="project" value="TreeGrafter"/>
</dbReference>
<evidence type="ECO:0000313" key="18">
    <source>
        <dbReference type="Proteomes" id="UP000270296"/>
    </source>
</evidence>
<dbReference type="FunFam" id="3.50.50.60:FF:000034">
    <property type="entry name" value="sulfide:quinone oxidoreductase, mitochondrial"/>
    <property type="match status" value="1"/>
</dbReference>
<dbReference type="Proteomes" id="UP000270296">
    <property type="component" value="Unassembled WGS sequence"/>
</dbReference>
<keyword evidence="3" id="KW-0285">Flavoprotein</keyword>
<comment type="catalytic activity">
    <reaction evidence="10">
        <text>ubiquinone-10 + hydrogen sulfide + glutathione + H(+) = S-sulfanylglutathione + ubiquinol-10</text>
        <dbReference type="Rhea" id="RHEA:62608"/>
        <dbReference type="ChEBI" id="CHEBI:15378"/>
        <dbReference type="ChEBI" id="CHEBI:29919"/>
        <dbReference type="ChEBI" id="CHEBI:46245"/>
        <dbReference type="ChEBI" id="CHEBI:57925"/>
        <dbReference type="ChEBI" id="CHEBI:58905"/>
        <dbReference type="ChEBI" id="CHEBI:64183"/>
    </reaction>
    <physiologicalReaction direction="left-to-right" evidence="10">
        <dbReference type="Rhea" id="RHEA:62609"/>
    </physiologicalReaction>
</comment>
<dbReference type="GO" id="GO:0070224">
    <property type="term" value="F:sulfide:quinone oxidoreductase activity"/>
    <property type="evidence" value="ECO:0007669"/>
    <property type="project" value="TreeGrafter"/>
</dbReference>
<dbReference type="InterPro" id="IPR015904">
    <property type="entry name" value="Sulphide_quinone_reductase"/>
</dbReference>
<evidence type="ECO:0000256" key="1">
    <source>
        <dbReference type="ARBA" id="ARBA00001974"/>
    </source>
</evidence>
<keyword evidence="4" id="KW-0874">Quinone</keyword>
<evidence type="ECO:0000256" key="4">
    <source>
        <dbReference type="ARBA" id="ARBA00022719"/>
    </source>
</evidence>
<evidence type="ECO:0000256" key="6">
    <source>
        <dbReference type="ARBA" id="ARBA00022946"/>
    </source>
</evidence>
<gene>
    <name evidence="17" type="ORF">SBAD_LOCUS7538</name>
</gene>
<dbReference type="PANTHER" id="PTHR10632">
    <property type="entry name" value="SULFIDE:QUINONE OXIDOREDUCTASE"/>
    <property type="match status" value="1"/>
</dbReference>
<dbReference type="InterPro" id="IPR036188">
    <property type="entry name" value="FAD/NAD-bd_sf"/>
</dbReference>
<reference evidence="17 18" key="2">
    <citation type="submission" date="2018-11" db="EMBL/GenBank/DDBJ databases">
        <authorList>
            <consortium name="Pathogen Informatics"/>
        </authorList>
    </citation>
    <scope>NUCLEOTIDE SEQUENCE [LARGE SCALE GENOMIC DNA]</scope>
</reference>
<name>A0A183IV91_9BILA</name>
<dbReference type="GO" id="GO:0106436">
    <property type="term" value="F:glutathione-dependent sulfide quinone oxidoreductase activity"/>
    <property type="evidence" value="ECO:0007669"/>
    <property type="project" value="UniProtKB-EC"/>
</dbReference>
<dbReference type="EC" id="1.8.5.8" evidence="14"/>
<keyword evidence="6" id="KW-0809">Transit peptide</keyword>
<evidence type="ECO:0000256" key="8">
    <source>
        <dbReference type="ARBA" id="ARBA00023128"/>
    </source>
</evidence>
<sequence>MVISIAFGQVKDLEEALKTDDVSSIYSPNLAEKTFNDLQRIQCGKLVFTFPITPIKCAGAPQKIVYLADDYLRKVGRRDQTTITYNTAMNVMFSHPKYSKVMEKVAKARGVHVNFLHNLVEVDYVQKRAIFDVLNTEQKKIGTKILPYDMLHVSPPCTAPEPLRSNKQLTAPNGWMNVDVQTLQHKTYQNIFGIGDCCNLPTSKTLAAITDQISIYHGYTACPLITSSKTVVMAEFGYNEALFETIPFDQGKERRFMFFLVNQVFPRLYWCLFIRS</sequence>